<evidence type="ECO:0000313" key="3">
    <source>
        <dbReference type="Proteomes" id="UP001596023"/>
    </source>
</evidence>
<dbReference type="PANTHER" id="PTHR35024:SF4">
    <property type="entry name" value="POLYMER-FORMING CYTOSKELETAL PROTEIN"/>
    <property type="match status" value="1"/>
</dbReference>
<evidence type="ECO:0000256" key="1">
    <source>
        <dbReference type="ARBA" id="ARBA00044755"/>
    </source>
</evidence>
<evidence type="ECO:0000313" key="2">
    <source>
        <dbReference type="EMBL" id="MFC4676733.1"/>
    </source>
</evidence>
<accession>A0ABV9L4M0</accession>
<dbReference type="Proteomes" id="UP001596023">
    <property type="component" value="Unassembled WGS sequence"/>
</dbReference>
<gene>
    <name evidence="2" type="ORF">ACFO6W_23915</name>
</gene>
<organism evidence="2 3">
    <name type="scientific">Dysgonomonas termitidis</name>
    <dbReference type="NCBI Taxonomy" id="1516126"/>
    <lineage>
        <taxon>Bacteria</taxon>
        <taxon>Pseudomonadati</taxon>
        <taxon>Bacteroidota</taxon>
        <taxon>Bacteroidia</taxon>
        <taxon>Bacteroidales</taxon>
        <taxon>Dysgonomonadaceae</taxon>
        <taxon>Dysgonomonas</taxon>
    </lineage>
</organism>
<keyword evidence="3" id="KW-1185">Reference proteome</keyword>
<dbReference type="EMBL" id="JBHSGN010000156">
    <property type="protein sequence ID" value="MFC4676733.1"/>
    <property type="molecule type" value="Genomic_DNA"/>
</dbReference>
<name>A0ABV9L4M0_9BACT</name>
<reference evidence="3" key="1">
    <citation type="journal article" date="2019" name="Int. J. Syst. Evol. Microbiol.">
        <title>The Global Catalogue of Microorganisms (GCM) 10K type strain sequencing project: providing services to taxonomists for standard genome sequencing and annotation.</title>
        <authorList>
            <consortium name="The Broad Institute Genomics Platform"/>
            <consortium name="The Broad Institute Genome Sequencing Center for Infectious Disease"/>
            <person name="Wu L."/>
            <person name="Ma J."/>
        </authorList>
    </citation>
    <scope>NUCLEOTIDE SEQUENCE [LARGE SCALE GENOMIC DNA]</scope>
    <source>
        <strain evidence="3">CCUG 66188</strain>
    </source>
</reference>
<comment type="similarity">
    <text evidence="1">Belongs to the bactofilin family.</text>
</comment>
<dbReference type="Pfam" id="PF04519">
    <property type="entry name" value="Bactofilin"/>
    <property type="match status" value="1"/>
</dbReference>
<proteinExistence type="inferred from homology"/>
<sequence>MLSFLIYIEMFNKYRINKGSNGQNPDSRSLSILSGSAELKGEIKIEDDFRIDGNVHGDIYSGGKVVIGIEGCVKGKIVGKSVEVIGKILGDVIVSDVVVLRASCYYEGQITARNIEIEAGASFFGNCRMEEDEILEDAKTSILPMVENE</sequence>
<dbReference type="PANTHER" id="PTHR35024">
    <property type="entry name" value="HYPOTHETICAL CYTOSOLIC PROTEIN"/>
    <property type="match status" value="1"/>
</dbReference>
<dbReference type="InterPro" id="IPR007607">
    <property type="entry name" value="BacA/B"/>
</dbReference>
<protein>
    <submittedName>
        <fullName evidence="2">Polymer-forming cytoskeletal protein</fullName>
    </submittedName>
</protein>
<comment type="caution">
    <text evidence="2">The sequence shown here is derived from an EMBL/GenBank/DDBJ whole genome shotgun (WGS) entry which is preliminary data.</text>
</comment>